<evidence type="ECO:0000313" key="7">
    <source>
        <dbReference type="Proteomes" id="UP000694565"/>
    </source>
</evidence>
<evidence type="ECO:0000256" key="1">
    <source>
        <dbReference type="ARBA" id="ARBA00009728"/>
    </source>
</evidence>
<feature type="transmembrane region" description="Helical" evidence="5">
    <location>
        <begin position="21"/>
        <end position="38"/>
    </location>
</feature>
<evidence type="ECO:0000256" key="3">
    <source>
        <dbReference type="ARBA" id="ARBA00022737"/>
    </source>
</evidence>
<proteinExistence type="inferred from homology"/>
<evidence type="ECO:0000256" key="4">
    <source>
        <dbReference type="PROSITE-ProRule" id="PRU00221"/>
    </source>
</evidence>
<dbReference type="PROSITE" id="PS50294">
    <property type="entry name" value="WD_REPEATS_REGION"/>
    <property type="match status" value="1"/>
</dbReference>
<dbReference type="InterPro" id="IPR042626">
    <property type="entry name" value="THOC6"/>
</dbReference>
<dbReference type="InterPro" id="IPR001680">
    <property type="entry name" value="WD40_rpt"/>
</dbReference>
<dbReference type="GO" id="GO:0000347">
    <property type="term" value="C:THO complex"/>
    <property type="evidence" value="ECO:0007669"/>
    <property type="project" value="TreeGrafter"/>
</dbReference>
<dbReference type="PROSITE" id="PS00678">
    <property type="entry name" value="WD_REPEATS_1"/>
    <property type="match status" value="1"/>
</dbReference>
<dbReference type="Gene3D" id="2.130.10.10">
    <property type="entry name" value="YVTN repeat-like/Quinoprotein amine dehydrogenase"/>
    <property type="match status" value="1"/>
</dbReference>
<dbReference type="InterPro" id="IPR019775">
    <property type="entry name" value="WD40_repeat_CS"/>
</dbReference>
<dbReference type="SUPFAM" id="SSF50978">
    <property type="entry name" value="WD40 repeat-like"/>
    <property type="match status" value="1"/>
</dbReference>
<dbReference type="PANTHER" id="PTHR44411:SF1">
    <property type="entry name" value="THO COMPLEX SUBUNIT 6 HOMOLOG"/>
    <property type="match status" value="1"/>
</dbReference>
<evidence type="ECO:0000256" key="5">
    <source>
        <dbReference type="SAM" id="Phobius"/>
    </source>
</evidence>
<keyword evidence="2 4" id="KW-0853">WD repeat</keyword>
<keyword evidence="5" id="KW-1133">Transmembrane helix</keyword>
<dbReference type="PANTHER" id="PTHR44411">
    <property type="entry name" value="THO COMPLEX SUBUNIT 6 HOMOLOG"/>
    <property type="match status" value="1"/>
</dbReference>
<dbReference type="InterPro" id="IPR036322">
    <property type="entry name" value="WD40_repeat_dom_sf"/>
</dbReference>
<sequence>MFIIYIMFIINIIIYIYNKQLFFIICIILCLLYILYVYYIYYMYYNICLLYILRLLYILYNIICPPLFSLPPSPVVVVVVVVVVQLLHMSVFSQSFSPCGRFLAAGNNYGEIAVFSLSAALSPDATALSQKPVLRFPAHEGPVYSLLSTDCQLLSSGNGEISCWSWSELIKKVTSSLEIPEINSMSMNFRDNSLVFGGGDNNVHILDLEHGVFKSVLQGHTDYVHCVSVRDREAEILSGGEDGAVRMWDSRTGQSVHCIEVHKYESCARPQFGKWISCLTTDSDWMLCGGGPSLSLWHLRSLSPTSVFPLKGVQRQTTFYQDMILAVGEGPAVSHCLLGGEVKAQIPCTPQSLNTLQLNTSSTEHRVLTVGGSSDHIDVFTNLSYRTFSLSF</sequence>
<keyword evidence="3" id="KW-0677">Repeat</keyword>
<organism evidence="6 7">
    <name type="scientific">Cyclopterus lumpus</name>
    <name type="common">Lumpsucker</name>
    <dbReference type="NCBI Taxonomy" id="8103"/>
    <lineage>
        <taxon>Eukaryota</taxon>
        <taxon>Metazoa</taxon>
        <taxon>Chordata</taxon>
        <taxon>Craniata</taxon>
        <taxon>Vertebrata</taxon>
        <taxon>Euteleostomi</taxon>
        <taxon>Actinopterygii</taxon>
        <taxon>Neopterygii</taxon>
        <taxon>Teleostei</taxon>
        <taxon>Neoteleostei</taxon>
        <taxon>Acanthomorphata</taxon>
        <taxon>Eupercaria</taxon>
        <taxon>Perciformes</taxon>
        <taxon>Cottioidei</taxon>
        <taxon>Cottales</taxon>
        <taxon>Cyclopteridae</taxon>
        <taxon>Cyclopterus</taxon>
    </lineage>
</organism>
<reference evidence="6" key="1">
    <citation type="submission" date="2025-08" db="UniProtKB">
        <authorList>
            <consortium name="Ensembl"/>
        </authorList>
    </citation>
    <scope>IDENTIFICATION</scope>
</reference>
<keyword evidence="5" id="KW-0812">Transmembrane</keyword>
<dbReference type="PROSITE" id="PS50082">
    <property type="entry name" value="WD_REPEATS_2"/>
    <property type="match status" value="1"/>
</dbReference>
<dbReference type="Pfam" id="PF00400">
    <property type="entry name" value="WD40"/>
    <property type="match status" value="2"/>
</dbReference>
<feature type="transmembrane region" description="Helical" evidence="5">
    <location>
        <begin position="44"/>
        <end position="63"/>
    </location>
</feature>
<protein>
    <submittedName>
        <fullName evidence="6">THO complex 6</fullName>
    </submittedName>
</protein>
<comment type="similarity">
    <text evidence="1">Belongs to the WD repeat THOC6 family.</text>
</comment>
<gene>
    <name evidence="6" type="primary">thoc6</name>
</gene>
<keyword evidence="5" id="KW-0472">Membrane</keyword>
<keyword evidence="7" id="KW-1185">Reference proteome</keyword>
<reference evidence="6" key="2">
    <citation type="submission" date="2025-09" db="UniProtKB">
        <authorList>
            <consortium name="Ensembl"/>
        </authorList>
    </citation>
    <scope>IDENTIFICATION</scope>
</reference>
<evidence type="ECO:0000256" key="2">
    <source>
        <dbReference type="ARBA" id="ARBA00022574"/>
    </source>
</evidence>
<feature type="transmembrane region" description="Helical" evidence="5">
    <location>
        <begin position="75"/>
        <end position="92"/>
    </location>
</feature>
<dbReference type="Proteomes" id="UP000694565">
    <property type="component" value="Unplaced"/>
</dbReference>
<dbReference type="GO" id="GO:0006406">
    <property type="term" value="P:mRNA export from nucleus"/>
    <property type="evidence" value="ECO:0007669"/>
    <property type="project" value="TreeGrafter"/>
</dbReference>
<dbReference type="GO" id="GO:0000346">
    <property type="term" value="C:transcription export complex"/>
    <property type="evidence" value="ECO:0007669"/>
    <property type="project" value="TreeGrafter"/>
</dbReference>
<accession>A0A8C2ZQ78</accession>
<dbReference type="GeneTree" id="ENSGT00390000015278"/>
<dbReference type="Ensembl" id="ENSCLMT00005031465.1">
    <property type="protein sequence ID" value="ENSCLMP00005030117.1"/>
    <property type="gene ID" value="ENSCLMG00005014631.1"/>
</dbReference>
<name>A0A8C2ZQ78_CYCLU</name>
<dbReference type="InterPro" id="IPR015943">
    <property type="entry name" value="WD40/YVTN_repeat-like_dom_sf"/>
</dbReference>
<evidence type="ECO:0000313" key="6">
    <source>
        <dbReference type="Ensembl" id="ENSCLMP00005030117.1"/>
    </source>
</evidence>
<feature type="repeat" description="WD" evidence="4">
    <location>
        <begin position="217"/>
        <end position="258"/>
    </location>
</feature>
<dbReference type="SMART" id="SM00320">
    <property type="entry name" value="WD40"/>
    <property type="match status" value="4"/>
</dbReference>
<dbReference type="AlphaFoldDB" id="A0A8C2ZQ78"/>